<reference evidence="1" key="1">
    <citation type="submission" date="2014-09" db="EMBL/GenBank/DDBJ databases">
        <authorList>
            <person name="Magalhaes I.L.F."/>
            <person name="Oliveira U."/>
            <person name="Santos F.R."/>
            <person name="Vidigal T.H.D.A."/>
            <person name="Brescovit A.D."/>
            <person name="Santos A.J."/>
        </authorList>
    </citation>
    <scope>NUCLEOTIDE SEQUENCE</scope>
    <source>
        <tissue evidence="1">Shoot tissue taken approximately 20 cm above the soil surface</tissue>
    </source>
</reference>
<dbReference type="AlphaFoldDB" id="A0A0A8ZZH1"/>
<accession>A0A0A8ZZH1</accession>
<protein>
    <submittedName>
        <fullName evidence="1">Uncharacterized protein</fullName>
    </submittedName>
</protein>
<organism evidence="1">
    <name type="scientific">Arundo donax</name>
    <name type="common">Giant reed</name>
    <name type="synonym">Donax arundinaceus</name>
    <dbReference type="NCBI Taxonomy" id="35708"/>
    <lineage>
        <taxon>Eukaryota</taxon>
        <taxon>Viridiplantae</taxon>
        <taxon>Streptophyta</taxon>
        <taxon>Embryophyta</taxon>
        <taxon>Tracheophyta</taxon>
        <taxon>Spermatophyta</taxon>
        <taxon>Magnoliopsida</taxon>
        <taxon>Liliopsida</taxon>
        <taxon>Poales</taxon>
        <taxon>Poaceae</taxon>
        <taxon>PACMAD clade</taxon>
        <taxon>Arundinoideae</taxon>
        <taxon>Arundineae</taxon>
        <taxon>Arundo</taxon>
    </lineage>
</organism>
<dbReference type="EMBL" id="GBRH01253649">
    <property type="protein sequence ID" value="JAD44246.1"/>
    <property type="molecule type" value="Transcribed_RNA"/>
</dbReference>
<proteinExistence type="predicted"/>
<sequence length="28" mass="2933">MMQKPTPRANTSSNSCIAVPSNIGALLM</sequence>
<evidence type="ECO:0000313" key="1">
    <source>
        <dbReference type="EMBL" id="JAD44246.1"/>
    </source>
</evidence>
<name>A0A0A8ZZH1_ARUDO</name>
<reference evidence="1" key="2">
    <citation type="journal article" date="2015" name="Data Brief">
        <title>Shoot transcriptome of the giant reed, Arundo donax.</title>
        <authorList>
            <person name="Barrero R.A."/>
            <person name="Guerrero F.D."/>
            <person name="Moolhuijzen P."/>
            <person name="Goolsby J.A."/>
            <person name="Tidwell J."/>
            <person name="Bellgard S.E."/>
            <person name="Bellgard M.I."/>
        </authorList>
    </citation>
    <scope>NUCLEOTIDE SEQUENCE</scope>
    <source>
        <tissue evidence="1">Shoot tissue taken approximately 20 cm above the soil surface</tissue>
    </source>
</reference>